<dbReference type="InterPro" id="IPR001584">
    <property type="entry name" value="Integrase_cat-core"/>
</dbReference>
<dbReference type="InterPro" id="IPR050951">
    <property type="entry name" value="Retrovirus_Pol_polyprotein"/>
</dbReference>
<dbReference type="EMBL" id="VTPC01024294">
    <property type="protein sequence ID" value="KAF2891738.1"/>
    <property type="molecule type" value="Genomic_DNA"/>
</dbReference>
<sequence length="288" mass="32067">MLQEIFSRNGLPTILVSDNTAIFTSEAFTSFCQRNGIQHKTIAPGHPATNGQAERFVQTLKVRLKSIVLEQGSLREKLNKILFYYRATPLFSGGKSPAENFFGRNLRTRLDLLHFRPPRSQNPNLQPAVPPSRILRLGDRVQSRNYGSSIHWNCGTVVDVLGRLHYLIELDDGYVIKRHIDQLRRTEVSPETITNRKILPNVTSLPDQTSATQNMLGRHHSQAEVVCKQPPTLSTDCSGEAAPQLTSAIPSQTSAEEPPANAIPVVPTPSSQPRKSTRVRKPVVKLNL</sequence>
<dbReference type="Pfam" id="PF13683">
    <property type="entry name" value="rve_3"/>
    <property type="match status" value="1"/>
</dbReference>
<dbReference type="AlphaFoldDB" id="A0A8K0CVY8"/>
<evidence type="ECO:0000256" key="1">
    <source>
        <dbReference type="SAM" id="MobiDB-lite"/>
    </source>
</evidence>
<feature type="domain" description="Integrase catalytic" evidence="2">
    <location>
        <begin position="1"/>
        <end position="105"/>
    </location>
</feature>
<organism evidence="3 4">
    <name type="scientific">Ignelater luminosus</name>
    <name type="common">Cucubano</name>
    <name type="synonym">Pyrophorus luminosus</name>
    <dbReference type="NCBI Taxonomy" id="2038154"/>
    <lineage>
        <taxon>Eukaryota</taxon>
        <taxon>Metazoa</taxon>
        <taxon>Ecdysozoa</taxon>
        <taxon>Arthropoda</taxon>
        <taxon>Hexapoda</taxon>
        <taxon>Insecta</taxon>
        <taxon>Pterygota</taxon>
        <taxon>Neoptera</taxon>
        <taxon>Endopterygota</taxon>
        <taxon>Coleoptera</taxon>
        <taxon>Polyphaga</taxon>
        <taxon>Elateriformia</taxon>
        <taxon>Elateroidea</taxon>
        <taxon>Elateridae</taxon>
        <taxon>Agrypninae</taxon>
        <taxon>Pyrophorini</taxon>
        <taxon>Ignelater</taxon>
    </lineage>
</organism>
<dbReference type="Gene3D" id="3.30.420.10">
    <property type="entry name" value="Ribonuclease H-like superfamily/Ribonuclease H"/>
    <property type="match status" value="1"/>
</dbReference>
<evidence type="ECO:0000259" key="2">
    <source>
        <dbReference type="PROSITE" id="PS50994"/>
    </source>
</evidence>
<dbReference type="PANTHER" id="PTHR37984">
    <property type="entry name" value="PROTEIN CBG26694"/>
    <property type="match status" value="1"/>
</dbReference>
<dbReference type="PANTHER" id="PTHR37984:SF5">
    <property type="entry name" value="PROTEIN NYNRIN-LIKE"/>
    <property type="match status" value="1"/>
</dbReference>
<name>A0A8K0CVY8_IGNLU</name>
<accession>A0A8K0CVY8</accession>
<proteinExistence type="predicted"/>
<dbReference type="PROSITE" id="PS50994">
    <property type="entry name" value="INTEGRASE"/>
    <property type="match status" value="1"/>
</dbReference>
<dbReference type="GO" id="GO:0003676">
    <property type="term" value="F:nucleic acid binding"/>
    <property type="evidence" value="ECO:0007669"/>
    <property type="project" value="InterPro"/>
</dbReference>
<dbReference type="OrthoDB" id="6776288at2759"/>
<evidence type="ECO:0000313" key="4">
    <source>
        <dbReference type="Proteomes" id="UP000801492"/>
    </source>
</evidence>
<dbReference type="GO" id="GO:0015074">
    <property type="term" value="P:DNA integration"/>
    <property type="evidence" value="ECO:0007669"/>
    <property type="project" value="InterPro"/>
</dbReference>
<protein>
    <recommendedName>
        <fullName evidence="2">Integrase catalytic domain-containing protein</fullName>
    </recommendedName>
</protein>
<feature type="compositionally biased region" description="Polar residues" evidence="1">
    <location>
        <begin position="244"/>
        <end position="255"/>
    </location>
</feature>
<evidence type="ECO:0000313" key="3">
    <source>
        <dbReference type="EMBL" id="KAF2891738.1"/>
    </source>
</evidence>
<feature type="region of interest" description="Disordered" evidence="1">
    <location>
        <begin position="231"/>
        <end position="281"/>
    </location>
</feature>
<dbReference type="InterPro" id="IPR036397">
    <property type="entry name" value="RNaseH_sf"/>
</dbReference>
<reference evidence="3" key="1">
    <citation type="submission" date="2019-08" db="EMBL/GenBank/DDBJ databases">
        <title>The genome of the North American firefly Photinus pyralis.</title>
        <authorList>
            <consortium name="Photinus pyralis genome working group"/>
            <person name="Fallon T.R."/>
            <person name="Sander Lower S.E."/>
            <person name="Weng J.-K."/>
        </authorList>
    </citation>
    <scope>NUCLEOTIDE SEQUENCE</scope>
    <source>
        <strain evidence="3">TRF0915ILg1</strain>
        <tissue evidence="3">Whole body</tissue>
    </source>
</reference>
<comment type="caution">
    <text evidence="3">The sequence shown here is derived from an EMBL/GenBank/DDBJ whole genome shotgun (WGS) entry which is preliminary data.</text>
</comment>
<dbReference type="InterPro" id="IPR012337">
    <property type="entry name" value="RNaseH-like_sf"/>
</dbReference>
<keyword evidence="4" id="KW-1185">Reference proteome</keyword>
<dbReference type="SUPFAM" id="SSF53098">
    <property type="entry name" value="Ribonuclease H-like"/>
    <property type="match status" value="1"/>
</dbReference>
<gene>
    <name evidence="3" type="ORF">ILUMI_14435</name>
</gene>
<dbReference type="Proteomes" id="UP000801492">
    <property type="component" value="Unassembled WGS sequence"/>
</dbReference>